<evidence type="ECO:0000313" key="4">
    <source>
        <dbReference type="Proteomes" id="UP000231658"/>
    </source>
</evidence>
<comment type="similarity">
    <text evidence="2">Belongs to the short-chain dehydrogenases/reductases (SDR) family.</text>
</comment>
<dbReference type="Proteomes" id="UP000231658">
    <property type="component" value="Unassembled WGS sequence"/>
</dbReference>
<dbReference type="AlphaFoldDB" id="A0A1C3RFI7"/>
<protein>
    <submittedName>
        <fullName evidence="3">Oxidoreductase, short chain dehydrogenase/reductase family protein</fullName>
    </submittedName>
</protein>
<dbReference type="OrthoDB" id="9785826at2"/>
<dbReference type="InterPro" id="IPR036291">
    <property type="entry name" value="NAD(P)-bd_dom_sf"/>
</dbReference>
<accession>A0A1C3RFI7</accession>
<dbReference type="GO" id="GO:0016491">
    <property type="term" value="F:oxidoreductase activity"/>
    <property type="evidence" value="ECO:0007669"/>
    <property type="project" value="UniProtKB-KW"/>
</dbReference>
<dbReference type="InterPro" id="IPR002347">
    <property type="entry name" value="SDR_fam"/>
</dbReference>
<dbReference type="PROSITE" id="PS00061">
    <property type="entry name" value="ADH_SHORT"/>
    <property type="match status" value="1"/>
</dbReference>
<name>A0A1C3RFI7_9PROT</name>
<dbReference type="PANTHER" id="PTHR43157">
    <property type="entry name" value="PHOSPHATIDYLINOSITOL-GLYCAN BIOSYNTHESIS CLASS F PROTEIN-RELATED"/>
    <property type="match status" value="1"/>
</dbReference>
<evidence type="ECO:0000256" key="2">
    <source>
        <dbReference type="RuleBase" id="RU000363"/>
    </source>
</evidence>
<dbReference type="SUPFAM" id="SSF51735">
    <property type="entry name" value="NAD(P)-binding Rossmann-fold domains"/>
    <property type="match status" value="1"/>
</dbReference>
<evidence type="ECO:0000313" key="3">
    <source>
        <dbReference type="EMBL" id="SCA55974.1"/>
    </source>
</evidence>
<sequence length="265" mass="28587">MQKTILLTGATDGIGLETAKMLLGQGHRVLLHGRNPAKLADVEKMLTESFEGAELESYVADLSELDEVRRFAKEVLDKHSHLDVLINNAGILKTSNVKTKSGLDVRFVVNTLAPYLLMQKLMATLGATSRVVNLSSAAQAPVDLSAFRAEKSLDDMAAYAQSKLAITMWSRQLGLEHEETGPMIVAVNPGSLLASKMVKEGFGVAGSDLSIGADILVRAALSDEFINASGQYFDNDAKRFGPPHPDALNVQKTNEVVELIEKLIA</sequence>
<gene>
    <name evidence="3" type="ORF">MTBPR1_150021</name>
</gene>
<reference evidence="3 4" key="1">
    <citation type="submission" date="2016-07" db="EMBL/GenBank/DDBJ databases">
        <authorList>
            <person name="Lefevre C.T."/>
        </authorList>
    </citation>
    <scope>NUCLEOTIDE SEQUENCE [LARGE SCALE GENOMIC DNA]</scope>
    <source>
        <strain evidence="3">PR1</strain>
    </source>
</reference>
<dbReference type="PRINTS" id="PR00080">
    <property type="entry name" value="SDRFAMILY"/>
</dbReference>
<proteinExistence type="inferred from homology"/>
<dbReference type="Gene3D" id="3.40.50.720">
    <property type="entry name" value="NAD(P)-binding Rossmann-like Domain"/>
    <property type="match status" value="1"/>
</dbReference>
<keyword evidence="1" id="KW-0560">Oxidoreductase</keyword>
<dbReference type="PRINTS" id="PR00081">
    <property type="entry name" value="GDHRDH"/>
</dbReference>
<dbReference type="Pfam" id="PF00106">
    <property type="entry name" value="adh_short"/>
    <property type="match status" value="1"/>
</dbReference>
<organism evidence="3 4">
    <name type="scientific">Candidatus Terasakiella magnetica</name>
    <dbReference type="NCBI Taxonomy" id="1867952"/>
    <lineage>
        <taxon>Bacteria</taxon>
        <taxon>Pseudomonadati</taxon>
        <taxon>Pseudomonadota</taxon>
        <taxon>Alphaproteobacteria</taxon>
        <taxon>Rhodospirillales</taxon>
        <taxon>Terasakiellaceae</taxon>
        <taxon>Terasakiella</taxon>
    </lineage>
</organism>
<dbReference type="EMBL" id="FLYE01000007">
    <property type="protein sequence ID" value="SCA55974.1"/>
    <property type="molecule type" value="Genomic_DNA"/>
</dbReference>
<keyword evidence="4" id="KW-1185">Reference proteome</keyword>
<dbReference type="STRING" id="1867952.MTBPR1_150021"/>
<dbReference type="InterPro" id="IPR020904">
    <property type="entry name" value="Sc_DH/Rdtase_CS"/>
</dbReference>
<dbReference type="PANTHER" id="PTHR43157:SF31">
    <property type="entry name" value="PHOSPHATIDYLINOSITOL-GLYCAN BIOSYNTHESIS CLASS F PROTEIN"/>
    <property type="match status" value="1"/>
</dbReference>
<evidence type="ECO:0000256" key="1">
    <source>
        <dbReference type="ARBA" id="ARBA00023002"/>
    </source>
</evidence>
<dbReference type="RefSeq" id="WP_069186666.1">
    <property type="nucleotide sequence ID" value="NZ_FLYE01000007.1"/>
</dbReference>